<accession>A0A151RXZ9</accession>
<name>A0A151RXZ9_CAJCA</name>
<organism evidence="1 2">
    <name type="scientific">Cajanus cajan</name>
    <name type="common">Pigeon pea</name>
    <name type="synonym">Cajanus indicus</name>
    <dbReference type="NCBI Taxonomy" id="3821"/>
    <lineage>
        <taxon>Eukaryota</taxon>
        <taxon>Viridiplantae</taxon>
        <taxon>Streptophyta</taxon>
        <taxon>Embryophyta</taxon>
        <taxon>Tracheophyta</taxon>
        <taxon>Spermatophyta</taxon>
        <taxon>Magnoliopsida</taxon>
        <taxon>eudicotyledons</taxon>
        <taxon>Gunneridae</taxon>
        <taxon>Pentapetalae</taxon>
        <taxon>rosids</taxon>
        <taxon>fabids</taxon>
        <taxon>Fabales</taxon>
        <taxon>Fabaceae</taxon>
        <taxon>Papilionoideae</taxon>
        <taxon>50 kb inversion clade</taxon>
        <taxon>NPAAA clade</taxon>
        <taxon>indigoferoid/millettioid clade</taxon>
        <taxon>Phaseoleae</taxon>
        <taxon>Cajanus</taxon>
    </lineage>
</organism>
<protein>
    <submittedName>
        <fullName evidence="1">Uncharacterized protein</fullName>
    </submittedName>
</protein>
<sequence length="53" mass="6246">MQVNWLPQHMCDYLDKVGRSFIWKGSSDRGLQFVGWNHITRPHGYQNVAMLIN</sequence>
<dbReference type="AlphaFoldDB" id="A0A151RXZ9"/>
<keyword evidence="2" id="KW-1185">Reference proteome</keyword>
<proteinExistence type="predicted"/>
<dbReference type="Proteomes" id="UP000075243">
    <property type="component" value="Unassembled WGS sequence"/>
</dbReference>
<evidence type="ECO:0000313" key="1">
    <source>
        <dbReference type="EMBL" id="KYP47432.1"/>
    </source>
</evidence>
<dbReference type="EMBL" id="KQ483528">
    <property type="protein sequence ID" value="KYP47432.1"/>
    <property type="molecule type" value="Genomic_DNA"/>
</dbReference>
<evidence type="ECO:0000313" key="2">
    <source>
        <dbReference type="Proteomes" id="UP000075243"/>
    </source>
</evidence>
<gene>
    <name evidence="1" type="ORF">KK1_030963</name>
</gene>
<reference evidence="1" key="1">
    <citation type="journal article" date="2012" name="Nat. Biotechnol.">
        <title>Draft genome sequence of pigeonpea (Cajanus cajan), an orphan legume crop of resource-poor farmers.</title>
        <authorList>
            <person name="Varshney R.K."/>
            <person name="Chen W."/>
            <person name="Li Y."/>
            <person name="Bharti A.K."/>
            <person name="Saxena R.K."/>
            <person name="Schlueter J.A."/>
            <person name="Donoghue M.T."/>
            <person name="Azam S."/>
            <person name="Fan G."/>
            <person name="Whaley A.M."/>
            <person name="Farmer A.D."/>
            <person name="Sheridan J."/>
            <person name="Iwata A."/>
            <person name="Tuteja R."/>
            <person name="Penmetsa R.V."/>
            <person name="Wu W."/>
            <person name="Upadhyaya H.D."/>
            <person name="Yang S.P."/>
            <person name="Shah T."/>
            <person name="Saxena K.B."/>
            <person name="Michael T."/>
            <person name="McCombie W.R."/>
            <person name="Yang B."/>
            <person name="Zhang G."/>
            <person name="Yang H."/>
            <person name="Wang J."/>
            <person name="Spillane C."/>
            <person name="Cook D.R."/>
            <person name="May G.D."/>
            <person name="Xu X."/>
            <person name="Jackson S.A."/>
        </authorList>
    </citation>
    <scope>NUCLEOTIDE SEQUENCE [LARGE SCALE GENOMIC DNA]</scope>
</reference>
<dbReference type="Gramene" id="C.cajan_29946.t">
    <property type="protein sequence ID" value="C.cajan_29946.t.cds1"/>
    <property type="gene ID" value="C.cajan_29946"/>
</dbReference>